<proteinExistence type="predicted"/>
<organism evidence="1">
    <name type="scientific">Tanacetum cinerariifolium</name>
    <name type="common">Dalmatian daisy</name>
    <name type="synonym">Chrysanthemum cinerariifolium</name>
    <dbReference type="NCBI Taxonomy" id="118510"/>
    <lineage>
        <taxon>Eukaryota</taxon>
        <taxon>Viridiplantae</taxon>
        <taxon>Streptophyta</taxon>
        <taxon>Embryophyta</taxon>
        <taxon>Tracheophyta</taxon>
        <taxon>Spermatophyta</taxon>
        <taxon>Magnoliopsida</taxon>
        <taxon>eudicotyledons</taxon>
        <taxon>Gunneridae</taxon>
        <taxon>Pentapetalae</taxon>
        <taxon>asterids</taxon>
        <taxon>campanulids</taxon>
        <taxon>Asterales</taxon>
        <taxon>Asteraceae</taxon>
        <taxon>Asteroideae</taxon>
        <taxon>Anthemideae</taxon>
        <taxon>Anthemidinae</taxon>
        <taxon>Tanacetum</taxon>
    </lineage>
</organism>
<accession>A0A699IV20</accession>
<sequence length="98" mass="11724">MHEGLIRDHVVRLEELLPALFERYDRDIGVLFTRPEVVRDEIFSQRYRFKSLNHEQERVIVNFGALWRPELALESWAGQMDEQRAALWHAIYDTQGEN</sequence>
<protein>
    <submittedName>
        <fullName evidence="1">Uncharacterized protein</fullName>
    </submittedName>
</protein>
<comment type="caution">
    <text evidence="1">The sequence shown here is derived from an EMBL/GenBank/DDBJ whole genome shotgun (WGS) entry which is preliminary data.</text>
</comment>
<reference evidence="1" key="1">
    <citation type="journal article" date="2019" name="Sci. Rep.">
        <title>Draft genome of Tanacetum cinerariifolium, the natural source of mosquito coil.</title>
        <authorList>
            <person name="Yamashiro T."/>
            <person name="Shiraishi A."/>
            <person name="Satake H."/>
            <person name="Nakayama K."/>
        </authorList>
    </citation>
    <scope>NUCLEOTIDE SEQUENCE</scope>
</reference>
<name>A0A699IV20_TANCI</name>
<dbReference type="AlphaFoldDB" id="A0A699IV20"/>
<dbReference type="EMBL" id="BKCJ010337045">
    <property type="protein sequence ID" value="GEZ88395.1"/>
    <property type="molecule type" value="Genomic_DNA"/>
</dbReference>
<evidence type="ECO:0000313" key="1">
    <source>
        <dbReference type="EMBL" id="GEZ88395.1"/>
    </source>
</evidence>
<gene>
    <name evidence="1" type="ORF">Tci_560368</name>
</gene>